<organism evidence="1 2">
    <name type="scientific">Eretmocerus hayati</name>
    <dbReference type="NCBI Taxonomy" id="131215"/>
    <lineage>
        <taxon>Eukaryota</taxon>
        <taxon>Metazoa</taxon>
        <taxon>Ecdysozoa</taxon>
        <taxon>Arthropoda</taxon>
        <taxon>Hexapoda</taxon>
        <taxon>Insecta</taxon>
        <taxon>Pterygota</taxon>
        <taxon>Neoptera</taxon>
        <taxon>Endopterygota</taxon>
        <taxon>Hymenoptera</taxon>
        <taxon>Apocrita</taxon>
        <taxon>Proctotrupomorpha</taxon>
        <taxon>Chalcidoidea</taxon>
        <taxon>Aphelinidae</taxon>
        <taxon>Aphelininae</taxon>
        <taxon>Eretmocerus</taxon>
    </lineage>
</organism>
<protein>
    <submittedName>
        <fullName evidence="1">Uncharacterized protein</fullName>
    </submittedName>
</protein>
<keyword evidence="2" id="KW-1185">Reference proteome</keyword>
<evidence type="ECO:0000313" key="2">
    <source>
        <dbReference type="Proteomes" id="UP001239111"/>
    </source>
</evidence>
<dbReference type="Proteomes" id="UP001239111">
    <property type="component" value="Chromosome 4"/>
</dbReference>
<gene>
    <name evidence="1" type="ORF">QAD02_009635</name>
</gene>
<reference evidence="1" key="1">
    <citation type="submission" date="2023-04" db="EMBL/GenBank/DDBJ databases">
        <title>A chromosome-level genome assembly of the parasitoid wasp Eretmocerus hayati.</title>
        <authorList>
            <person name="Zhong Y."/>
            <person name="Liu S."/>
            <person name="Liu Y."/>
        </authorList>
    </citation>
    <scope>NUCLEOTIDE SEQUENCE</scope>
    <source>
        <strain evidence="1">ZJU_SS_LIU_2023</strain>
    </source>
</reference>
<comment type="caution">
    <text evidence="1">The sequence shown here is derived from an EMBL/GenBank/DDBJ whole genome shotgun (WGS) entry which is preliminary data.</text>
</comment>
<sequence length="452" mass="51829">MKARFFGAISKGFFPQLKTRGVIRLHVGDSFPGQKSWTEFTGLPRSGFTSHTSLQENMGDEYNNHIRLGDAFISNQTRSRYGLSRNPTVNPPVLNSDRIGRHPIIEPPVHNPDVLLHQVRHEAGVNNNDDDGARHDPPNLLPQDMAPVEALVFIISYHQKRLRILNEGISAIFARDLEIPENRPHLLAHAKTFGKMFWTFDYFIASNLTLIIIIPLTMIRHGKYVRMYPQVLPFTYEPGGLVHWIIYAYEVHFSYYLWTVTCGVDSYLGLYALHIVGETKLLTHRFLNLKSGENYRRNLKDIIDRHSALAEAQHLLEEVFGFLVLWLAVTCAMILCFVIFQATSSGNFSFLKILMIFTWTTLKLIQAFSYSWYGNIIAVENQNCLDAIYFAKWVDKGDLRIMKDALIVLAQTPLIFTAKGIMRLDFNMFSKIVNTSVSYFFLLQTLEEKASE</sequence>
<dbReference type="EMBL" id="CM056744">
    <property type="protein sequence ID" value="KAJ8667972.1"/>
    <property type="molecule type" value="Genomic_DNA"/>
</dbReference>
<name>A0ACC2NA85_9HYME</name>
<accession>A0ACC2NA85</accession>
<proteinExistence type="predicted"/>
<evidence type="ECO:0000313" key="1">
    <source>
        <dbReference type="EMBL" id="KAJ8667972.1"/>
    </source>
</evidence>